<evidence type="ECO:0000313" key="2">
    <source>
        <dbReference type="EnsemblPlants" id="ORGLA11G0101600.1"/>
    </source>
</evidence>
<keyword evidence="3" id="KW-1185">Reference proteome</keyword>
<evidence type="ECO:0000313" key="3">
    <source>
        <dbReference type="Proteomes" id="UP000007306"/>
    </source>
</evidence>
<evidence type="ECO:0000256" key="1">
    <source>
        <dbReference type="SAM" id="MobiDB-lite"/>
    </source>
</evidence>
<dbReference type="AlphaFoldDB" id="I1QZS4"/>
<protein>
    <submittedName>
        <fullName evidence="2">Uncharacterized protein</fullName>
    </submittedName>
</protein>
<accession>I1QZS4</accession>
<organism evidence="2 3">
    <name type="scientific">Oryza glaberrima</name>
    <name type="common">African rice</name>
    <dbReference type="NCBI Taxonomy" id="4538"/>
    <lineage>
        <taxon>Eukaryota</taxon>
        <taxon>Viridiplantae</taxon>
        <taxon>Streptophyta</taxon>
        <taxon>Embryophyta</taxon>
        <taxon>Tracheophyta</taxon>
        <taxon>Spermatophyta</taxon>
        <taxon>Magnoliopsida</taxon>
        <taxon>Liliopsida</taxon>
        <taxon>Poales</taxon>
        <taxon>Poaceae</taxon>
        <taxon>BOP clade</taxon>
        <taxon>Oryzoideae</taxon>
        <taxon>Oryzeae</taxon>
        <taxon>Oryzinae</taxon>
        <taxon>Oryza</taxon>
    </lineage>
</organism>
<dbReference type="EnsemblPlants" id="ORGLA11G0101600.1">
    <property type="protein sequence ID" value="ORGLA11G0101600.1"/>
    <property type="gene ID" value="ORGLA11G0101600"/>
</dbReference>
<dbReference type="HOGENOM" id="CLU_1920393_0_0_1"/>
<sequence length="132" mass="14162">MEEMHKLTSERGKWGFGGIPQLQDQTNWHARISSTFGPALELSRSLRPLYSSTYIVRANTILAPSAKREFFINSGVRGGPEIVAAVVAASDADGWRKGTGLIGGPHLSATRKGERGCGPAQQGGRAWAQKAD</sequence>
<name>I1QZS4_ORYGL</name>
<reference evidence="2" key="1">
    <citation type="submission" date="2015-06" db="UniProtKB">
        <authorList>
            <consortium name="EnsemblPlants"/>
        </authorList>
    </citation>
    <scope>IDENTIFICATION</scope>
</reference>
<dbReference type="Proteomes" id="UP000007306">
    <property type="component" value="Chromosome 11"/>
</dbReference>
<feature type="region of interest" description="Disordered" evidence="1">
    <location>
        <begin position="101"/>
        <end position="132"/>
    </location>
</feature>
<proteinExistence type="predicted"/>
<dbReference type="Gramene" id="ORGLA11G0101600.1">
    <property type="protein sequence ID" value="ORGLA11G0101600.1"/>
    <property type="gene ID" value="ORGLA11G0101600"/>
</dbReference>
<reference evidence="2 3" key="2">
    <citation type="submission" date="2018-04" db="EMBL/GenBank/DDBJ databases">
        <title>OglaRS2 (Oryza glaberrima Reference Sequence Version 2).</title>
        <authorList>
            <person name="Zhang J."/>
            <person name="Kudrna D."/>
            <person name="Lee S."/>
            <person name="Talag J."/>
            <person name="Rajasekar S."/>
            <person name="Wing R.A."/>
        </authorList>
    </citation>
    <scope>NUCLEOTIDE SEQUENCE [LARGE SCALE GENOMIC DNA]</scope>
    <source>
        <strain evidence="2 3">cv. IRGC 96717</strain>
    </source>
</reference>